<keyword evidence="2" id="KW-1185">Reference proteome</keyword>
<evidence type="ECO:0000313" key="1">
    <source>
        <dbReference type="EMBL" id="OOZ38694.1"/>
    </source>
</evidence>
<organism evidence="1 2">
    <name type="scientific">Solemya pervernicosa gill symbiont</name>
    <dbReference type="NCBI Taxonomy" id="642797"/>
    <lineage>
        <taxon>Bacteria</taxon>
        <taxon>Pseudomonadati</taxon>
        <taxon>Pseudomonadota</taxon>
        <taxon>Gammaproteobacteria</taxon>
        <taxon>sulfur-oxidizing symbionts</taxon>
    </lineage>
</organism>
<sequence>MGDELFDAVPAHLLKKTEEQRVIATDLARLSVLQAALERGYETAIWLDADFLIFKPAEFKLPDQGYAVGREVWVQHDKSRKLKVYKKVHNAFLMFRKENSFLDFYRETAERLLVQNSGPMPPQFIGPKLLTALHNVAVLPVMESAGMLSPLVIKDVLKGGGDALSRFVVNSDQPITAANLCSSCCRSGEVSSQEMEHLIERLLKEPGFILNARGL</sequence>
<dbReference type="Proteomes" id="UP000191110">
    <property type="component" value="Unassembled WGS sequence"/>
</dbReference>
<protein>
    <recommendedName>
        <fullName evidence="3">Nucleotide-diphospho-sugar transferase domain-containing protein</fullName>
    </recommendedName>
</protein>
<comment type="caution">
    <text evidence="1">The sequence shown here is derived from an EMBL/GenBank/DDBJ whole genome shotgun (WGS) entry which is preliminary data.</text>
</comment>
<evidence type="ECO:0008006" key="3">
    <source>
        <dbReference type="Google" id="ProtNLM"/>
    </source>
</evidence>
<dbReference type="AlphaFoldDB" id="A0A1T2L0V5"/>
<dbReference type="EMBL" id="MPRL01000076">
    <property type="protein sequence ID" value="OOZ38694.1"/>
    <property type="molecule type" value="Genomic_DNA"/>
</dbReference>
<reference evidence="1 2" key="1">
    <citation type="submission" date="2016-11" db="EMBL/GenBank/DDBJ databases">
        <title>Mixed transmission modes and dynamic genome evolution in an obligate animal-bacterial symbiosis.</title>
        <authorList>
            <person name="Russell S.L."/>
            <person name="Corbett-Detig R.B."/>
            <person name="Cavanaugh C.M."/>
        </authorList>
    </citation>
    <scope>NUCLEOTIDE SEQUENCE [LARGE SCALE GENOMIC DNA]</scope>
    <source>
        <strain evidence="1">Sveles-Q1</strain>
    </source>
</reference>
<name>A0A1T2L0V5_9GAMM</name>
<proteinExistence type="predicted"/>
<evidence type="ECO:0000313" key="2">
    <source>
        <dbReference type="Proteomes" id="UP000191110"/>
    </source>
</evidence>
<accession>A0A1T2L0V5</accession>
<gene>
    <name evidence="1" type="ORF">BOW53_14690</name>
</gene>